<dbReference type="AlphaFoldDB" id="A0A2H5QRI5"/>
<evidence type="ECO:0000313" key="2">
    <source>
        <dbReference type="Proteomes" id="UP000236630"/>
    </source>
</evidence>
<name>A0A2H5QRI5_CITUN</name>
<proteinExistence type="predicted"/>
<sequence length="75" mass="8501">MFSTKLIANKPIGIQIFPNCTKVIGSKLPDKDILLGFYIIQQIKHLQILSSGIRVKTMLKPYIEILKLFDLTDSP</sequence>
<reference evidence="1 2" key="1">
    <citation type="journal article" date="2017" name="Front. Genet.">
        <title>Draft sequencing of the heterozygous diploid genome of Satsuma (Citrus unshiu Marc.) using a hybrid assembly approach.</title>
        <authorList>
            <person name="Shimizu T."/>
            <person name="Tanizawa Y."/>
            <person name="Mochizuki T."/>
            <person name="Nagasaki H."/>
            <person name="Yoshioka T."/>
            <person name="Toyoda A."/>
            <person name="Fujiyama A."/>
            <person name="Kaminuma E."/>
            <person name="Nakamura Y."/>
        </authorList>
    </citation>
    <scope>NUCLEOTIDE SEQUENCE [LARGE SCALE GENOMIC DNA]</scope>
    <source>
        <strain evidence="2">cv. Miyagawa wase</strain>
    </source>
</reference>
<dbReference type="Proteomes" id="UP000236630">
    <property type="component" value="Unassembled WGS sequence"/>
</dbReference>
<comment type="caution">
    <text evidence="1">The sequence shown here is derived from an EMBL/GenBank/DDBJ whole genome shotgun (WGS) entry which is preliminary data.</text>
</comment>
<protein>
    <submittedName>
        <fullName evidence="1">Uncharacterized protein</fullName>
    </submittedName>
</protein>
<accession>A0A2H5QRI5</accession>
<gene>
    <name evidence="1" type="ORF">CUMW_254970</name>
</gene>
<dbReference type="EMBL" id="BDQV01000673">
    <property type="protein sequence ID" value="GAY67236.1"/>
    <property type="molecule type" value="Genomic_DNA"/>
</dbReference>
<keyword evidence="2" id="KW-1185">Reference proteome</keyword>
<organism evidence="1 2">
    <name type="scientific">Citrus unshiu</name>
    <name type="common">Satsuma mandarin</name>
    <name type="synonym">Citrus nobilis var. unshiu</name>
    <dbReference type="NCBI Taxonomy" id="55188"/>
    <lineage>
        <taxon>Eukaryota</taxon>
        <taxon>Viridiplantae</taxon>
        <taxon>Streptophyta</taxon>
        <taxon>Embryophyta</taxon>
        <taxon>Tracheophyta</taxon>
        <taxon>Spermatophyta</taxon>
        <taxon>Magnoliopsida</taxon>
        <taxon>eudicotyledons</taxon>
        <taxon>Gunneridae</taxon>
        <taxon>Pentapetalae</taxon>
        <taxon>rosids</taxon>
        <taxon>malvids</taxon>
        <taxon>Sapindales</taxon>
        <taxon>Rutaceae</taxon>
        <taxon>Aurantioideae</taxon>
        <taxon>Citrus</taxon>
    </lineage>
</organism>
<evidence type="ECO:0000313" key="1">
    <source>
        <dbReference type="EMBL" id="GAY67236.1"/>
    </source>
</evidence>